<dbReference type="Proteomes" id="UP001236559">
    <property type="component" value="Unassembled WGS sequence"/>
</dbReference>
<feature type="chain" id="PRO_5047493308" evidence="8">
    <location>
        <begin position="26"/>
        <end position="975"/>
    </location>
</feature>
<dbReference type="PROSITE" id="PS51272">
    <property type="entry name" value="SLH"/>
    <property type="match status" value="2"/>
</dbReference>
<dbReference type="SMART" id="SM00710">
    <property type="entry name" value="PbH1"/>
    <property type="match status" value="9"/>
</dbReference>
<keyword evidence="6" id="KW-0472">Membrane</keyword>
<keyword evidence="7" id="KW-0998">Cell outer membrane</keyword>
<keyword evidence="5 8" id="KW-0732">Signal</keyword>
<comment type="caution">
    <text evidence="10">The sequence shown here is derived from an EMBL/GenBank/DDBJ whole genome shotgun (WGS) entry which is preliminary data.</text>
</comment>
<dbReference type="InterPro" id="IPR042229">
    <property type="entry name" value="Listeria/Bacterioides_rpt_sf"/>
</dbReference>
<dbReference type="PANTHER" id="PTHR11319:SF35">
    <property type="entry name" value="OUTER MEMBRANE PROTEIN PMPC-RELATED"/>
    <property type="match status" value="1"/>
</dbReference>
<dbReference type="InterPro" id="IPR003368">
    <property type="entry name" value="POMP_repeat"/>
</dbReference>
<evidence type="ECO:0000256" key="6">
    <source>
        <dbReference type="ARBA" id="ARBA00023136"/>
    </source>
</evidence>
<evidence type="ECO:0000259" key="9">
    <source>
        <dbReference type="PROSITE" id="PS51272"/>
    </source>
</evidence>
<dbReference type="Pfam" id="PF02415">
    <property type="entry name" value="Chlam_PMP"/>
    <property type="match status" value="4"/>
</dbReference>
<feature type="domain" description="SLH" evidence="9">
    <location>
        <begin position="801"/>
        <end position="857"/>
    </location>
</feature>
<proteinExistence type="predicted"/>
<evidence type="ECO:0000256" key="5">
    <source>
        <dbReference type="ARBA" id="ARBA00022729"/>
    </source>
</evidence>
<dbReference type="InterPro" id="IPR001119">
    <property type="entry name" value="SLH_dom"/>
</dbReference>
<dbReference type="Gene3D" id="2.160.20.10">
    <property type="entry name" value="Single-stranded right-handed beta-helix, Pectin lyase-like"/>
    <property type="match status" value="1"/>
</dbReference>
<dbReference type="SUPFAM" id="SSF51126">
    <property type="entry name" value="Pectin lyase-like"/>
    <property type="match status" value="1"/>
</dbReference>
<dbReference type="EMBL" id="JAUSTN010000004">
    <property type="protein sequence ID" value="MDQ0274879.1"/>
    <property type="molecule type" value="Genomic_DNA"/>
</dbReference>
<comment type="subcellular location">
    <subcellularLocation>
        <location evidence="1">Cell envelope</location>
    </subcellularLocation>
    <subcellularLocation>
        <location evidence="2">Cell outer membrane</location>
    </subcellularLocation>
    <subcellularLocation>
        <location evidence="3">Secreted</location>
    </subcellularLocation>
</comment>
<keyword evidence="4" id="KW-0964">Secreted</keyword>
<organism evidence="10 11">
    <name type="scientific">Peptoniphilus koenoeneniae</name>
    <dbReference type="NCBI Taxonomy" id="507751"/>
    <lineage>
        <taxon>Bacteria</taxon>
        <taxon>Bacillati</taxon>
        <taxon>Bacillota</taxon>
        <taxon>Tissierellia</taxon>
        <taxon>Tissierellales</taxon>
        <taxon>Peptoniphilaceae</taxon>
        <taxon>Peptoniphilus</taxon>
    </lineage>
</organism>
<dbReference type="InterPro" id="IPR012334">
    <property type="entry name" value="Pectin_lyas_fold"/>
</dbReference>
<dbReference type="RefSeq" id="WP_307495060.1">
    <property type="nucleotide sequence ID" value="NZ_JAUSTN010000004.1"/>
</dbReference>
<protein>
    <submittedName>
        <fullName evidence="10">Repeat protein (TIGR02543 family)</fullName>
    </submittedName>
</protein>
<keyword evidence="11" id="KW-1185">Reference proteome</keyword>
<name>A0ABU0AVL6_9FIRM</name>
<dbReference type="PANTHER" id="PTHR11319">
    <property type="entry name" value="G PROTEIN-COUPLED RECEPTOR-RELATED"/>
    <property type="match status" value="1"/>
</dbReference>
<feature type="domain" description="SLH" evidence="9">
    <location>
        <begin position="858"/>
        <end position="921"/>
    </location>
</feature>
<evidence type="ECO:0000256" key="7">
    <source>
        <dbReference type="ARBA" id="ARBA00023237"/>
    </source>
</evidence>
<feature type="signal peptide" evidence="8">
    <location>
        <begin position="1"/>
        <end position="25"/>
    </location>
</feature>
<evidence type="ECO:0000256" key="1">
    <source>
        <dbReference type="ARBA" id="ARBA00004196"/>
    </source>
</evidence>
<evidence type="ECO:0000313" key="11">
    <source>
        <dbReference type="Proteomes" id="UP001236559"/>
    </source>
</evidence>
<evidence type="ECO:0000256" key="2">
    <source>
        <dbReference type="ARBA" id="ARBA00004442"/>
    </source>
</evidence>
<accession>A0ABU0AVL6</accession>
<evidence type="ECO:0000256" key="3">
    <source>
        <dbReference type="ARBA" id="ARBA00004613"/>
    </source>
</evidence>
<reference evidence="10 11" key="1">
    <citation type="submission" date="2023-07" db="EMBL/GenBank/DDBJ databases">
        <title>Genomic Encyclopedia of Type Strains, Phase IV (KMG-IV): sequencing the most valuable type-strain genomes for metagenomic binning, comparative biology and taxonomic classification.</title>
        <authorList>
            <person name="Goeker M."/>
        </authorList>
    </citation>
    <scope>NUCLEOTIDE SEQUENCE [LARGE SCALE GENOMIC DNA]</scope>
    <source>
        <strain evidence="10 11">DSM 22616</strain>
    </source>
</reference>
<sequence>MKKFNLIFILALLLGSFIFPTRTLASTDPLNHVKNDLPQEELMNKDSKDVENKEKVLNFKEDKSKKLLMQNPVGGTEKTFTVTKRSLGSTGNGALVGEFDTLFDAFGACEQNDQSNEYVITVNKDYDIPANEDVWSRQDVNILLKSADGKTCTLKRLGTRLIFYVAHNCKMRVENIILDGNKDGELTFLSENGQLTLGKGTVVQNFIDVPSYDGPAILVSSNCVLNIEDGAIIQNNNSDTQGGVIQARKDSTVNISGGTFKNNKSNTSDGGAIAASGVLNITGGTFENNEAKKTSGAIFIGKNNSASISNATFKGNKASTGGAIYSSKEFSVSNTTFENNTANWAGAIFSSKKLTLNDVTFKNNKVASAGGALYLQGGAEIKNSTFTENSSVSDGGAVYSVDADIDIDNCTFEKNDSKARGGALLLGVQNNPTVNYTIKNSTIKNNKSKNIGGGITAILGTLTVENSSIEANNSDLLGGGIVSVAQTIVNLNKCIIKNNTANGAAGIFVGTGGSQSKGTVNIKGTEFNGNDTGSKQDQKTLAGGGIYIDEGVTVNISDSSKFIDNKAGFGGAIYNVSSDYKNPADETKYQNLSIDKTTLFKGNEARLGLFAPPINYDRFDKLKFSDTSDIPHMKGMSKSLLNNYDINYKGDFLIIYDANGGKFEDGKTEKQEAHKVNDEITIPAGPVREGFKFTGWRGTKVTSDAASVNKVTLNPGNKFKLDGNYIFAAQWEKIERKVKDEGYLGTFTIKSPDEFKKKIESHKAYLAGYLDQRVLPEGKMTRAEAVALISRLEGYDLSDSSSRIFSDLKEGSWYNKYINAAFEKGILVEKSGQDFRPDSPITRAEFAKLIEFIDKKNNSIAPFADVKGHIYEDAINQAYGNNRIAGYPDGTFRPDAPITRAEIVTILNNFYDRKADAKSLEGIENLGLLKHFTDLNENHWAYYEIMEAANSHEYIRRNENGIVENWIRLIEDMVK</sequence>
<evidence type="ECO:0000256" key="8">
    <source>
        <dbReference type="SAM" id="SignalP"/>
    </source>
</evidence>
<gene>
    <name evidence="10" type="ORF">J2S72_000900</name>
</gene>
<dbReference type="InterPro" id="IPR006626">
    <property type="entry name" value="PbH1"/>
</dbReference>
<evidence type="ECO:0000313" key="10">
    <source>
        <dbReference type="EMBL" id="MDQ0274879.1"/>
    </source>
</evidence>
<dbReference type="InterPro" id="IPR011050">
    <property type="entry name" value="Pectin_lyase_fold/virulence"/>
</dbReference>
<evidence type="ECO:0000256" key="4">
    <source>
        <dbReference type="ARBA" id="ARBA00022525"/>
    </source>
</evidence>
<dbReference type="NCBIfam" id="TIGR01376">
    <property type="entry name" value="POMP_repeat"/>
    <property type="match status" value="1"/>
</dbReference>
<dbReference type="Gene3D" id="2.60.40.4270">
    <property type="entry name" value="Listeria-Bacteroides repeat domain"/>
    <property type="match status" value="1"/>
</dbReference>
<dbReference type="Pfam" id="PF00395">
    <property type="entry name" value="SLH"/>
    <property type="match status" value="2"/>
</dbReference>